<dbReference type="Proteomes" id="UP000479000">
    <property type="component" value="Unassembled WGS sequence"/>
</dbReference>
<organism evidence="1 2">
    <name type="scientific">Nesidiocoris tenuis</name>
    <dbReference type="NCBI Taxonomy" id="355587"/>
    <lineage>
        <taxon>Eukaryota</taxon>
        <taxon>Metazoa</taxon>
        <taxon>Ecdysozoa</taxon>
        <taxon>Arthropoda</taxon>
        <taxon>Hexapoda</taxon>
        <taxon>Insecta</taxon>
        <taxon>Pterygota</taxon>
        <taxon>Neoptera</taxon>
        <taxon>Paraneoptera</taxon>
        <taxon>Hemiptera</taxon>
        <taxon>Heteroptera</taxon>
        <taxon>Panheteroptera</taxon>
        <taxon>Cimicomorpha</taxon>
        <taxon>Miridae</taxon>
        <taxon>Dicyphina</taxon>
        <taxon>Nesidiocoris</taxon>
    </lineage>
</organism>
<evidence type="ECO:0000313" key="2">
    <source>
        <dbReference type="Proteomes" id="UP000479000"/>
    </source>
</evidence>
<keyword evidence="2" id="KW-1185">Reference proteome</keyword>
<name>A0A6H5H850_9HEMI</name>
<evidence type="ECO:0000313" key="1">
    <source>
        <dbReference type="EMBL" id="CAB0012166.1"/>
    </source>
</evidence>
<protein>
    <submittedName>
        <fullName evidence="1">Uncharacterized protein</fullName>
    </submittedName>
</protein>
<accession>A0A6H5H850</accession>
<reference evidence="1 2" key="1">
    <citation type="submission" date="2020-02" db="EMBL/GenBank/DDBJ databases">
        <authorList>
            <person name="Ferguson B K."/>
        </authorList>
    </citation>
    <scope>NUCLEOTIDE SEQUENCE [LARGE SCALE GENOMIC DNA]</scope>
</reference>
<dbReference type="AlphaFoldDB" id="A0A6H5H850"/>
<feature type="non-terminal residue" evidence="1">
    <location>
        <position position="1"/>
    </location>
</feature>
<gene>
    <name evidence="1" type="ORF">NTEN_LOCUS16948</name>
</gene>
<sequence>TLLILGRRSFRSMLTSKNEYQSSNLLVYQYLCPTTSLTQYKFPFTCLSHILLKFQCR</sequence>
<dbReference type="EMBL" id="CADCXU010025043">
    <property type="protein sequence ID" value="CAB0012166.1"/>
    <property type="molecule type" value="Genomic_DNA"/>
</dbReference>
<proteinExistence type="predicted"/>